<keyword evidence="4 6" id="KW-0472">Membrane</keyword>
<dbReference type="PANTHER" id="PTHR21576">
    <property type="entry name" value="UNCHARACTERIZED NODULIN-LIKE PROTEIN"/>
    <property type="match status" value="1"/>
</dbReference>
<feature type="domain" description="Nodulin-like" evidence="7">
    <location>
        <begin position="1"/>
        <end position="172"/>
    </location>
</feature>
<dbReference type="InterPro" id="IPR036259">
    <property type="entry name" value="MFS_trans_sf"/>
</dbReference>
<feature type="transmembrane region" description="Helical" evidence="6">
    <location>
        <begin position="351"/>
        <end position="369"/>
    </location>
</feature>
<feature type="transmembrane region" description="Helical" evidence="6">
    <location>
        <begin position="155"/>
        <end position="173"/>
    </location>
</feature>
<dbReference type="PANTHER" id="PTHR21576:SF158">
    <property type="entry name" value="RIBOSOMAL RNA-PROCESSING PROTEIN 12-LIKE CONSERVED DOMAIN-CONTAINING PROTEIN"/>
    <property type="match status" value="1"/>
</dbReference>
<evidence type="ECO:0000259" key="7">
    <source>
        <dbReference type="Pfam" id="PF06813"/>
    </source>
</evidence>
<name>A0ABP1FJ06_9CHLO</name>
<sequence>MVWAAAKGLVPMPFWLLAMFALCGSAAVVFFDAAAIVCCMRNFPTERGNSAGTLKSFLGLSASLMSTIYVAAFQPDGLSFLLFVACLPLAVGVLTIPFLNQVPYLEASEIEDQHQYMTTGRRFGVLYAAVGLIVVFQLITAVVQQTHGLSHGQSLGVMVGMLVLLSTVLLAPFGSGGVVSRPAHQHGDSAEGLAQEQPSSREEGGEARDTERGPLLRNGRDSSMHRNGRSQEAQQRDMKAGKAMPELTLPQCLMTTNFWILWCALCVGMGAGFTMLNNLAQIVESLGGDKQAQGVYVLLFTTVNTIGRMTAGYLPERLLHARGTPRTIFAPVASAMTCLVAILSAFTNLRWLLGCAMAFGFVFGWHWSLMPVLTSELFGLQHFASNHALMHLAPTIGGLLFSATLAGNMYSVTGRAHNDPPGSCFGGDCYRTSFLVIAGVAAAQTVASMWLYLRTRAAYKLEYLQLRKFAEEVHANPEE</sequence>
<protein>
    <submittedName>
        <fullName evidence="9">G1155 protein</fullName>
    </submittedName>
</protein>
<dbReference type="Gene3D" id="1.20.1250.20">
    <property type="entry name" value="MFS general substrate transporter like domains"/>
    <property type="match status" value="1"/>
</dbReference>
<keyword evidence="3 6" id="KW-1133">Transmembrane helix</keyword>
<organism evidence="9 10">
    <name type="scientific">Coccomyxa viridis</name>
    <dbReference type="NCBI Taxonomy" id="1274662"/>
    <lineage>
        <taxon>Eukaryota</taxon>
        <taxon>Viridiplantae</taxon>
        <taxon>Chlorophyta</taxon>
        <taxon>core chlorophytes</taxon>
        <taxon>Trebouxiophyceae</taxon>
        <taxon>Trebouxiophyceae incertae sedis</taxon>
        <taxon>Coccomyxaceae</taxon>
        <taxon>Coccomyxa</taxon>
    </lineage>
</organism>
<dbReference type="InterPro" id="IPR056555">
    <property type="entry name" value="NFD4_C"/>
</dbReference>
<feature type="compositionally biased region" description="Basic and acidic residues" evidence="5">
    <location>
        <begin position="199"/>
        <end position="224"/>
    </location>
</feature>
<feature type="transmembrane region" description="Helical" evidence="6">
    <location>
        <begin position="52"/>
        <end position="72"/>
    </location>
</feature>
<evidence type="ECO:0000256" key="1">
    <source>
        <dbReference type="ARBA" id="ARBA00004141"/>
    </source>
</evidence>
<comment type="caution">
    <text evidence="9">The sequence shown here is derived from an EMBL/GenBank/DDBJ whole genome shotgun (WGS) entry which is preliminary data.</text>
</comment>
<feature type="transmembrane region" description="Helical" evidence="6">
    <location>
        <begin position="78"/>
        <end position="102"/>
    </location>
</feature>
<feature type="domain" description="NFD4 C-terminal" evidence="8">
    <location>
        <begin position="252"/>
        <end position="460"/>
    </location>
</feature>
<feature type="transmembrane region" description="Helical" evidence="6">
    <location>
        <begin position="123"/>
        <end position="143"/>
    </location>
</feature>
<dbReference type="Pfam" id="PF23262">
    <property type="entry name" value="NFD4_C"/>
    <property type="match status" value="1"/>
</dbReference>
<keyword evidence="10" id="KW-1185">Reference proteome</keyword>
<dbReference type="SUPFAM" id="SSF103473">
    <property type="entry name" value="MFS general substrate transporter"/>
    <property type="match status" value="1"/>
</dbReference>
<evidence type="ECO:0000256" key="2">
    <source>
        <dbReference type="ARBA" id="ARBA00022692"/>
    </source>
</evidence>
<evidence type="ECO:0000256" key="6">
    <source>
        <dbReference type="SAM" id="Phobius"/>
    </source>
</evidence>
<keyword evidence="2 6" id="KW-0812">Transmembrane</keyword>
<evidence type="ECO:0000256" key="3">
    <source>
        <dbReference type="ARBA" id="ARBA00022989"/>
    </source>
</evidence>
<feature type="transmembrane region" description="Helical" evidence="6">
    <location>
        <begin position="258"/>
        <end position="276"/>
    </location>
</feature>
<evidence type="ECO:0000313" key="10">
    <source>
        <dbReference type="Proteomes" id="UP001497392"/>
    </source>
</evidence>
<reference evidence="9 10" key="1">
    <citation type="submission" date="2024-06" db="EMBL/GenBank/DDBJ databases">
        <authorList>
            <person name="Kraege A."/>
            <person name="Thomma B."/>
        </authorList>
    </citation>
    <scope>NUCLEOTIDE SEQUENCE [LARGE SCALE GENOMIC DNA]</scope>
</reference>
<evidence type="ECO:0000313" key="9">
    <source>
        <dbReference type="EMBL" id="CAL5219341.1"/>
    </source>
</evidence>
<dbReference type="Pfam" id="PF06813">
    <property type="entry name" value="Nodulin-like"/>
    <property type="match status" value="1"/>
</dbReference>
<comment type="subcellular location">
    <subcellularLocation>
        <location evidence="1">Membrane</location>
        <topology evidence="1">Multi-pass membrane protein</topology>
    </subcellularLocation>
</comment>
<gene>
    <name evidence="9" type="primary">g1155</name>
    <name evidence="9" type="ORF">VP750_LOCUS1000</name>
</gene>
<feature type="region of interest" description="Disordered" evidence="5">
    <location>
        <begin position="181"/>
        <end position="241"/>
    </location>
</feature>
<dbReference type="EMBL" id="CAXHTA020000002">
    <property type="protein sequence ID" value="CAL5219341.1"/>
    <property type="molecule type" value="Genomic_DNA"/>
</dbReference>
<accession>A0ABP1FJ06</accession>
<feature type="transmembrane region" description="Helical" evidence="6">
    <location>
        <begin position="327"/>
        <end position="345"/>
    </location>
</feature>
<evidence type="ECO:0000259" key="8">
    <source>
        <dbReference type="Pfam" id="PF23262"/>
    </source>
</evidence>
<feature type="transmembrane region" description="Helical" evidence="6">
    <location>
        <begin position="12"/>
        <end position="40"/>
    </location>
</feature>
<feature type="transmembrane region" description="Helical" evidence="6">
    <location>
        <begin position="389"/>
        <end position="410"/>
    </location>
</feature>
<feature type="transmembrane region" description="Helical" evidence="6">
    <location>
        <begin position="430"/>
        <end position="453"/>
    </location>
</feature>
<proteinExistence type="predicted"/>
<dbReference type="InterPro" id="IPR010658">
    <property type="entry name" value="Nodulin-like"/>
</dbReference>
<evidence type="ECO:0000256" key="5">
    <source>
        <dbReference type="SAM" id="MobiDB-lite"/>
    </source>
</evidence>
<dbReference type="Proteomes" id="UP001497392">
    <property type="component" value="Unassembled WGS sequence"/>
</dbReference>
<evidence type="ECO:0000256" key="4">
    <source>
        <dbReference type="ARBA" id="ARBA00023136"/>
    </source>
</evidence>